<evidence type="ECO:0000256" key="4">
    <source>
        <dbReference type="ARBA" id="ARBA00022692"/>
    </source>
</evidence>
<name>A0AAW0CKG8_9AGAR</name>
<dbReference type="EMBL" id="JAWWNJ010000016">
    <property type="protein sequence ID" value="KAK7039480.1"/>
    <property type="molecule type" value="Genomic_DNA"/>
</dbReference>
<evidence type="ECO:0000256" key="2">
    <source>
        <dbReference type="ARBA" id="ARBA00008335"/>
    </source>
</evidence>
<dbReference type="Pfam" id="PF07690">
    <property type="entry name" value="MFS_1"/>
    <property type="match status" value="1"/>
</dbReference>
<evidence type="ECO:0000256" key="3">
    <source>
        <dbReference type="ARBA" id="ARBA00022448"/>
    </source>
</evidence>
<dbReference type="AlphaFoldDB" id="A0AAW0CKG8"/>
<feature type="transmembrane region" description="Helical" evidence="8">
    <location>
        <begin position="87"/>
        <end position="109"/>
    </location>
</feature>
<feature type="transmembrane region" description="Helical" evidence="8">
    <location>
        <begin position="352"/>
        <end position="370"/>
    </location>
</feature>
<evidence type="ECO:0000256" key="5">
    <source>
        <dbReference type="ARBA" id="ARBA00022989"/>
    </source>
</evidence>
<dbReference type="PANTHER" id="PTHR23514">
    <property type="entry name" value="BYPASS OF STOP CODON PROTEIN 6"/>
    <property type="match status" value="1"/>
</dbReference>
<feature type="domain" description="Major facilitator superfamily (MFS) profile" evidence="9">
    <location>
        <begin position="54"/>
        <end position="441"/>
    </location>
</feature>
<dbReference type="GO" id="GO:0012505">
    <property type="term" value="C:endomembrane system"/>
    <property type="evidence" value="ECO:0007669"/>
    <property type="project" value="UniProtKB-SubCell"/>
</dbReference>
<keyword evidence="5 8" id="KW-1133">Transmembrane helix</keyword>
<dbReference type="GO" id="GO:0016020">
    <property type="term" value="C:membrane"/>
    <property type="evidence" value="ECO:0007669"/>
    <property type="project" value="TreeGrafter"/>
</dbReference>
<feature type="transmembrane region" description="Helical" evidence="8">
    <location>
        <begin position="140"/>
        <end position="157"/>
    </location>
</feature>
<keyword evidence="11" id="KW-1185">Reference proteome</keyword>
<comment type="caution">
    <text evidence="10">The sequence shown here is derived from an EMBL/GenBank/DDBJ whole genome shotgun (WGS) entry which is preliminary data.</text>
</comment>
<dbReference type="InterPro" id="IPR036259">
    <property type="entry name" value="MFS_trans_sf"/>
</dbReference>
<dbReference type="GO" id="GO:0022857">
    <property type="term" value="F:transmembrane transporter activity"/>
    <property type="evidence" value="ECO:0007669"/>
    <property type="project" value="InterPro"/>
</dbReference>
<dbReference type="Proteomes" id="UP001362999">
    <property type="component" value="Unassembled WGS sequence"/>
</dbReference>
<evidence type="ECO:0000313" key="10">
    <source>
        <dbReference type="EMBL" id="KAK7039480.1"/>
    </source>
</evidence>
<dbReference type="Gene3D" id="1.20.1250.20">
    <property type="entry name" value="MFS general substrate transporter like domains"/>
    <property type="match status" value="2"/>
</dbReference>
<dbReference type="PANTHER" id="PTHR23514:SF3">
    <property type="entry name" value="BYPASS OF STOP CODON PROTEIN 6"/>
    <property type="match status" value="1"/>
</dbReference>
<organism evidence="10 11">
    <name type="scientific">Favolaschia claudopus</name>
    <dbReference type="NCBI Taxonomy" id="2862362"/>
    <lineage>
        <taxon>Eukaryota</taxon>
        <taxon>Fungi</taxon>
        <taxon>Dikarya</taxon>
        <taxon>Basidiomycota</taxon>
        <taxon>Agaricomycotina</taxon>
        <taxon>Agaricomycetes</taxon>
        <taxon>Agaricomycetidae</taxon>
        <taxon>Agaricales</taxon>
        <taxon>Marasmiineae</taxon>
        <taxon>Mycenaceae</taxon>
        <taxon>Favolaschia</taxon>
    </lineage>
</organism>
<feature type="transmembrane region" description="Helical" evidence="8">
    <location>
        <begin position="178"/>
        <end position="199"/>
    </location>
</feature>
<reference evidence="10 11" key="1">
    <citation type="journal article" date="2024" name="J Genomics">
        <title>Draft genome sequencing and assembly of Favolaschia claudopus CIRM-BRFM 2984 isolated from oak limbs.</title>
        <authorList>
            <person name="Navarro D."/>
            <person name="Drula E."/>
            <person name="Chaduli D."/>
            <person name="Cazenave R."/>
            <person name="Ahrendt S."/>
            <person name="Wang J."/>
            <person name="Lipzen A."/>
            <person name="Daum C."/>
            <person name="Barry K."/>
            <person name="Grigoriev I.V."/>
            <person name="Favel A."/>
            <person name="Rosso M.N."/>
            <person name="Martin F."/>
        </authorList>
    </citation>
    <scope>NUCLEOTIDE SEQUENCE [LARGE SCALE GENOMIC DNA]</scope>
    <source>
        <strain evidence="10 11">CIRM-BRFM 2984</strain>
    </source>
</reference>
<evidence type="ECO:0000259" key="9">
    <source>
        <dbReference type="PROSITE" id="PS50850"/>
    </source>
</evidence>
<gene>
    <name evidence="10" type="ORF">R3P38DRAFT_478719</name>
</gene>
<feature type="region of interest" description="Disordered" evidence="7">
    <location>
        <begin position="1"/>
        <end position="21"/>
    </location>
</feature>
<sequence length="443" mass="47692">MELQAISNEIGPSLPVTPGETSVTSLNVNDNRETSDSQVVSRIGNASRVRARVQLAALFFTMFLAGWNDGSNGPLIPRMQKVYNVSFLVVSLTFVLACIGFISGVLINVHWTDKLGFGRMIVLGALMQVVGYSIQAPAPPFPLFLLSFTFNGFGIAVQNAQSNAYVVNLRHSSELYMGMLHASYGAGALCSPLIATRFAQLHHWSFHYLVSLGLALSNVIILALTFRGRTQDEALARVGQAGGLETSTSDRSNFRQILSLKSVHIMAFFALVYVGVEVTIGGWITTYIIDVRGGGSSSGYISSGFFAGLMIGRVALLWLNKLVGERRVLYIYAVLAIGMEFIVWFVPSLIGGAVAISLIGLVLGPIYPIIMNQAGRVVPRWLLSGSIGWIAGFGQAGSALLPFMTGAIASKTGIKALQPLLISMMALFPILWALVPSSPRRID</sequence>
<dbReference type="FunFam" id="1.20.1250.20:FF:000286">
    <property type="entry name" value="MFS efflux transporter"/>
    <property type="match status" value="1"/>
</dbReference>
<keyword evidence="6 8" id="KW-0472">Membrane</keyword>
<proteinExistence type="inferred from homology"/>
<dbReference type="InterPro" id="IPR020846">
    <property type="entry name" value="MFS_dom"/>
</dbReference>
<protein>
    <submittedName>
        <fullName evidence="10">MFS domain-containing protein</fullName>
    </submittedName>
</protein>
<feature type="transmembrane region" description="Helical" evidence="8">
    <location>
        <begin position="300"/>
        <end position="319"/>
    </location>
</feature>
<keyword evidence="4 8" id="KW-0812">Transmembrane</keyword>
<comment type="subcellular location">
    <subcellularLocation>
        <location evidence="1">Endomembrane system</location>
        <topology evidence="1">Multi-pass membrane protein</topology>
    </subcellularLocation>
</comment>
<feature type="transmembrane region" description="Helical" evidence="8">
    <location>
        <begin position="382"/>
        <end position="404"/>
    </location>
</feature>
<feature type="transmembrane region" description="Helical" evidence="8">
    <location>
        <begin position="205"/>
        <end position="226"/>
    </location>
</feature>
<evidence type="ECO:0000256" key="8">
    <source>
        <dbReference type="SAM" id="Phobius"/>
    </source>
</evidence>
<evidence type="ECO:0000256" key="7">
    <source>
        <dbReference type="SAM" id="MobiDB-lite"/>
    </source>
</evidence>
<keyword evidence="3" id="KW-0813">Transport</keyword>
<feature type="transmembrane region" description="Helical" evidence="8">
    <location>
        <begin position="265"/>
        <end position="288"/>
    </location>
</feature>
<evidence type="ECO:0000256" key="6">
    <source>
        <dbReference type="ARBA" id="ARBA00023136"/>
    </source>
</evidence>
<feature type="transmembrane region" description="Helical" evidence="8">
    <location>
        <begin position="416"/>
        <end position="435"/>
    </location>
</feature>
<feature type="transmembrane region" description="Helical" evidence="8">
    <location>
        <begin position="328"/>
        <end position="346"/>
    </location>
</feature>
<accession>A0AAW0CKG8</accession>
<evidence type="ECO:0000256" key="1">
    <source>
        <dbReference type="ARBA" id="ARBA00004127"/>
    </source>
</evidence>
<dbReference type="PROSITE" id="PS50850">
    <property type="entry name" value="MFS"/>
    <property type="match status" value="1"/>
</dbReference>
<dbReference type="InterPro" id="IPR051788">
    <property type="entry name" value="MFS_Transporter"/>
</dbReference>
<dbReference type="InterPro" id="IPR011701">
    <property type="entry name" value="MFS"/>
</dbReference>
<dbReference type="SUPFAM" id="SSF103473">
    <property type="entry name" value="MFS general substrate transporter"/>
    <property type="match status" value="1"/>
</dbReference>
<comment type="similarity">
    <text evidence="2">Belongs to the major facilitator superfamily.</text>
</comment>
<evidence type="ECO:0000313" key="11">
    <source>
        <dbReference type="Proteomes" id="UP001362999"/>
    </source>
</evidence>